<dbReference type="Proteomes" id="UP000664096">
    <property type="component" value="Unassembled WGS sequence"/>
</dbReference>
<organism evidence="7 8">
    <name type="scientific">Roseibium aggregatum</name>
    <dbReference type="NCBI Taxonomy" id="187304"/>
    <lineage>
        <taxon>Bacteria</taxon>
        <taxon>Pseudomonadati</taxon>
        <taxon>Pseudomonadota</taxon>
        <taxon>Alphaproteobacteria</taxon>
        <taxon>Hyphomicrobiales</taxon>
        <taxon>Stappiaceae</taxon>
        <taxon>Roseibium</taxon>
    </lineage>
</organism>
<name>A0A939ECU1_9HYPH</name>
<dbReference type="RefSeq" id="WP_207139888.1">
    <property type="nucleotide sequence ID" value="NZ_JAEKJZ010000001.1"/>
</dbReference>
<accession>A0A939ECU1</accession>
<sequence length="101" mass="11795">MVARIYRPAKTAMQSGKAKTQRWVLDFEPEVAKAVEPLMGYTSSSDMKQQVRLYFDTQEEAVAYARRHNIPHRVEKPRNRVVRGAAYADNFRFNRVAPWTH</sequence>
<comment type="subcellular location">
    <subcellularLocation>
        <location evidence="1">Membrane</location>
    </subcellularLocation>
</comment>
<evidence type="ECO:0000256" key="2">
    <source>
        <dbReference type="ARBA" id="ARBA00022448"/>
    </source>
</evidence>
<dbReference type="GO" id="GO:0016020">
    <property type="term" value="C:membrane"/>
    <property type="evidence" value="ECO:0007669"/>
    <property type="project" value="UniProtKB-SubCell"/>
</dbReference>
<dbReference type="EMBL" id="JAEKJZ010000001">
    <property type="protein sequence ID" value="MBN9670401.1"/>
    <property type="molecule type" value="Genomic_DNA"/>
</dbReference>
<keyword evidence="5" id="KW-0249">Electron transport</keyword>
<gene>
    <name evidence="7" type="ORF">JF539_08630</name>
</gene>
<dbReference type="Gene3D" id="3.30.160.190">
    <property type="entry name" value="atu1810 like domain"/>
    <property type="match status" value="1"/>
</dbReference>
<keyword evidence="6" id="KW-0472">Membrane</keyword>
<evidence type="ECO:0000256" key="1">
    <source>
        <dbReference type="ARBA" id="ARBA00004370"/>
    </source>
</evidence>
<keyword evidence="4" id="KW-0809">Transit peptide</keyword>
<dbReference type="GO" id="GO:0022900">
    <property type="term" value="P:electron transport chain"/>
    <property type="evidence" value="ECO:0007669"/>
    <property type="project" value="InterPro"/>
</dbReference>
<reference evidence="7" key="1">
    <citation type="submission" date="2020-12" db="EMBL/GenBank/DDBJ databases">
        <title>Oil enriched cultivation method for isolating marine PHA-producing bacteria.</title>
        <authorList>
            <person name="Zheng W."/>
            <person name="Yu S."/>
            <person name="Huang Y."/>
        </authorList>
    </citation>
    <scope>NUCLEOTIDE SEQUENCE</scope>
    <source>
        <strain evidence="7">SY-2-12</strain>
    </source>
</reference>
<evidence type="ECO:0000256" key="3">
    <source>
        <dbReference type="ARBA" id="ARBA00022660"/>
    </source>
</evidence>
<comment type="caution">
    <text evidence="7">The sequence shown here is derived from an EMBL/GenBank/DDBJ whole genome shotgun (WGS) entry which is preliminary data.</text>
</comment>
<evidence type="ECO:0000256" key="4">
    <source>
        <dbReference type="ARBA" id="ARBA00022946"/>
    </source>
</evidence>
<dbReference type="AlphaFoldDB" id="A0A939ECU1"/>
<dbReference type="Pfam" id="PF04800">
    <property type="entry name" value="NDUS4"/>
    <property type="match status" value="1"/>
</dbReference>
<dbReference type="InterPro" id="IPR006885">
    <property type="entry name" value="NADH_UbQ_FeS_4_mit-like"/>
</dbReference>
<dbReference type="PANTHER" id="PTHR12219:SF8">
    <property type="entry name" value="NADH DEHYDROGENASE [UBIQUINONE] IRON-SULFUR PROTEIN 4, MITOCHONDRIAL"/>
    <property type="match status" value="1"/>
</dbReference>
<dbReference type="InterPro" id="IPR038532">
    <property type="entry name" value="NDUFS4-like_sf"/>
</dbReference>
<keyword evidence="3" id="KW-0679">Respiratory chain</keyword>
<protein>
    <submittedName>
        <fullName evidence="7">ETC complex I subunit</fullName>
    </submittedName>
</protein>
<dbReference type="PANTHER" id="PTHR12219">
    <property type="entry name" value="NADH-UBIQUINONE OXIDOREDUCTASE"/>
    <property type="match status" value="1"/>
</dbReference>
<evidence type="ECO:0000313" key="8">
    <source>
        <dbReference type="Proteomes" id="UP000664096"/>
    </source>
</evidence>
<evidence type="ECO:0000256" key="6">
    <source>
        <dbReference type="ARBA" id="ARBA00023136"/>
    </source>
</evidence>
<proteinExistence type="predicted"/>
<evidence type="ECO:0000256" key="5">
    <source>
        <dbReference type="ARBA" id="ARBA00022982"/>
    </source>
</evidence>
<evidence type="ECO:0000313" key="7">
    <source>
        <dbReference type="EMBL" id="MBN9670401.1"/>
    </source>
</evidence>
<keyword evidence="2" id="KW-0813">Transport</keyword>